<dbReference type="EMBL" id="MU866172">
    <property type="protein sequence ID" value="KAK4177204.1"/>
    <property type="molecule type" value="Genomic_DNA"/>
</dbReference>
<sequence length="680" mass="75853">MADDETSQVPQGPQGLNLGYSSPHPFSLISPLSSRQSVQALLTSLLDPLLPFFSPLKSRIKCPGATAVRFDQSASEIEGICRPLWGLACLLAGGGEYHAKEYWIEGIRNGVDPNGEEYWGYPRDNDQRMVEMCPLGFALAVVPGIWEGLGEKGRRDLEGWLGNSINAKNMPNTNWLWFRVFANLGLKKNGGQYSQERLDRDIEHLDTFYRGDGWSNDGPEGIHQMDYYSSSFAIHFLQLLYAKLAGKDEPVRAAEFKKRAQMAALDLAHYYDQEGRSIPFGRSVGYRFAMVSFWGAIAYADIELPAPLTWGMVKGIVMRHLRWWQTQHDMWSSSGTLTIGYSYPNMYMAENYNSPGSPYWACLAFICLAVPPSHPFWTSPEQDHWPVLPAIKPLPQPGHIMVNLGTHTFLLSSGQACSYPMKGTHAKYGSFAYSSSYAYSVPPGLFTLEQYALASQLGLSDDGGEYWKTRRLSTSRLSTTPDGTTPVLISEWKPFVDVHVKTYLLPPVPGPTENYHLRVHYIHAQGREVMTADGSFAICNESTLRESRGRYLDLWDETKGEGTSPKLMGNYDLATPEAWAEGEKGAFAVHKAKGAVGIRALEGGGKRKANLVNADPNSNLVESRTAVPTLQGTVKKGERVWYVSGIYARPGGDPREFLRGWERVPEVPGWLREEMEKSSY</sequence>
<evidence type="ECO:0000313" key="3">
    <source>
        <dbReference type="EMBL" id="KAK4177204.1"/>
    </source>
</evidence>
<reference evidence="3" key="2">
    <citation type="submission" date="2023-05" db="EMBL/GenBank/DDBJ databases">
        <authorList>
            <consortium name="Lawrence Berkeley National Laboratory"/>
            <person name="Steindorff A."/>
            <person name="Hensen N."/>
            <person name="Bonometti L."/>
            <person name="Westerberg I."/>
            <person name="Brannstrom I.O."/>
            <person name="Guillou S."/>
            <person name="Cros-Aarteil S."/>
            <person name="Calhoun S."/>
            <person name="Haridas S."/>
            <person name="Kuo A."/>
            <person name="Mondo S."/>
            <person name="Pangilinan J."/>
            <person name="Riley R."/>
            <person name="Labutti K."/>
            <person name="Andreopoulos B."/>
            <person name="Lipzen A."/>
            <person name="Chen C."/>
            <person name="Yanf M."/>
            <person name="Daum C."/>
            <person name="Ng V."/>
            <person name="Clum A."/>
            <person name="Ohm R."/>
            <person name="Martin F."/>
            <person name="Silar P."/>
            <person name="Natvig D."/>
            <person name="Lalanne C."/>
            <person name="Gautier V."/>
            <person name="Ament-Velasquez S.L."/>
            <person name="Kruys A."/>
            <person name="Hutchinson M.I."/>
            <person name="Powell A.J."/>
            <person name="Barry K."/>
            <person name="Miller A.N."/>
            <person name="Grigoriev I.V."/>
            <person name="Debuchy R."/>
            <person name="Gladieux P."/>
            <person name="Thoren M.H."/>
            <person name="Johannesson H."/>
        </authorList>
    </citation>
    <scope>NUCLEOTIDE SEQUENCE</scope>
    <source>
        <strain evidence="3">CBS 892.96</strain>
    </source>
</reference>
<dbReference type="Pfam" id="PF20938">
    <property type="entry name" value="DUF2264_C"/>
    <property type="match status" value="1"/>
</dbReference>
<evidence type="ECO:0000313" key="4">
    <source>
        <dbReference type="Proteomes" id="UP001302321"/>
    </source>
</evidence>
<dbReference type="InterPro" id="IPR016624">
    <property type="entry name" value="UCP014753"/>
</dbReference>
<evidence type="ECO:0000259" key="2">
    <source>
        <dbReference type="Pfam" id="PF20938"/>
    </source>
</evidence>
<evidence type="ECO:0000259" key="1">
    <source>
        <dbReference type="Pfam" id="PF10022"/>
    </source>
</evidence>
<dbReference type="InterPro" id="IPR049349">
    <property type="entry name" value="DUF2264_N"/>
</dbReference>
<feature type="domain" description="DUF2264" evidence="1">
    <location>
        <begin position="34"/>
        <end position="383"/>
    </location>
</feature>
<organism evidence="3 4">
    <name type="scientific">Triangularia setosa</name>
    <dbReference type="NCBI Taxonomy" id="2587417"/>
    <lineage>
        <taxon>Eukaryota</taxon>
        <taxon>Fungi</taxon>
        <taxon>Dikarya</taxon>
        <taxon>Ascomycota</taxon>
        <taxon>Pezizomycotina</taxon>
        <taxon>Sordariomycetes</taxon>
        <taxon>Sordariomycetidae</taxon>
        <taxon>Sordariales</taxon>
        <taxon>Podosporaceae</taxon>
        <taxon>Triangularia</taxon>
    </lineage>
</organism>
<gene>
    <name evidence="3" type="ORF">QBC36DRAFT_372322</name>
</gene>
<keyword evidence="4" id="KW-1185">Reference proteome</keyword>
<accession>A0AAN7A8H3</accession>
<dbReference type="InterPro" id="IPR049237">
    <property type="entry name" value="DUF2264_C"/>
</dbReference>
<comment type="caution">
    <text evidence="3">The sequence shown here is derived from an EMBL/GenBank/DDBJ whole genome shotgun (WGS) entry which is preliminary data.</text>
</comment>
<dbReference type="Pfam" id="PF10022">
    <property type="entry name" value="DUF2264"/>
    <property type="match status" value="1"/>
</dbReference>
<dbReference type="Proteomes" id="UP001302321">
    <property type="component" value="Unassembled WGS sequence"/>
</dbReference>
<dbReference type="AlphaFoldDB" id="A0AAN7A8H3"/>
<reference evidence="3" key="1">
    <citation type="journal article" date="2023" name="Mol. Phylogenet. Evol.">
        <title>Genome-scale phylogeny and comparative genomics of the fungal order Sordariales.</title>
        <authorList>
            <person name="Hensen N."/>
            <person name="Bonometti L."/>
            <person name="Westerberg I."/>
            <person name="Brannstrom I.O."/>
            <person name="Guillou S."/>
            <person name="Cros-Aarteil S."/>
            <person name="Calhoun S."/>
            <person name="Haridas S."/>
            <person name="Kuo A."/>
            <person name="Mondo S."/>
            <person name="Pangilinan J."/>
            <person name="Riley R."/>
            <person name="LaButti K."/>
            <person name="Andreopoulos B."/>
            <person name="Lipzen A."/>
            <person name="Chen C."/>
            <person name="Yan M."/>
            <person name="Daum C."/>
            <person name="Ng V."/>
            <person name="Clum A."/>
            <person name="Steindorff A."/>
            <person name="Ohm R.A."/>
            <person name="Martin F."/>
            <person name="Silar P."/>
            <person name="Natvig D.O."/>
            <person name="Lalanne C."/>
            <person name="Gautier V."/>
            <person name="Ament-Velasquez S.L."/>
            <person name="Kruys A."/>
            <person name="Hutchinson M.I."/>
            <person name="Powell A.J."/>
            <person name="Barry K."/>
            <person name="Miller A.N."/>
            <person name="Grigoriev I.V."/>
            <person name="Debuchy R."/>
            <person name="Gladieux P."/>
            <person name="Hiltunen Thoren M."/>
            <person name="Johannesson H."/>
        </authorList>
    </citation>
    <scope>NUCLEOTIDE SEQUENCE</scope>
    <source>
        <strain evidence="3">CBS 892.96</strain>
    </source>
</reference>
<proteinExistence type="predicted"/>
<feature type="domain" description="DUF2264" evidence="2">
    <location>
        <begin position="389"/>
        <end position="673"/>
    </location>
</feature>
<dbReference type="PANTHER" id="PTHR35339">
    <property type="entry name" value="LINALOOL DEHYDRATASE_ISOMERASE DOMAIN-CONTAINING PROTEIN"/>
    <property type="match status" value="1"/>
</dbReference>
<protein>
    <submittedName>
        <fullName evidence="3">Uncharacterized protein</fullName>
    </submittedName>
</protein>
<name>A0AAN7A8H3_9PEZI</name>
<dbReference type="PANTHER" id="PTHR35339:SF4">
    <property type="entry name" value="LINALOOL DEHYDRATASE_ISOMERASE DOMAIN-CONTAINING PROTEIN"/>
    <property type="match status" value="1"/>
</dbReference>
<dbReference type="PIRSF" id="PIRSF014753">
    <property type="entry name" value="UCP014753"/>
    <property type="match status" value="1"/>
</dbReference>